<dbReference type="GO" id="GO:0007018">
    <property type="term" value="P:microtubule-based movement"/>
    <property type="evidence" value="ECO:0007669"/>
    <property type="project" value="InterPro"/>
</dbReference>
<dbReference type="InterPro" id="IPR008467">
    <property type="entry name" value="Dynein1_light_intermed_chain"/>
</dbReference>
<organism evidence="11 12">
    <name type="scientific">Kockovaella imperatae</name>
    <dbReference type="NCBI Taxonomy" id="4999"/>
    <lineage>
        <taxon>Eukaryota</taxon>
        <taxon>Fungi</taxon>
        <taxon>Dikarya</taxon>
        <taxon>Basidiomycota</taxon>
        <taxon>Agaricomycotina</taxon>
        <taxon>Tremellomycetes</taxon>
        <taxon>Tremellales</taxon>
        <taxon>Cuniculitremaceae</taxon>
        <taxon>Kockovaella</taxon>
    </lineage>
</organism>
<dbReference type="PANTHER" id="PTHR12688:SF0">
    <property type="entry name" value="DYNEIN LIGHT INTERMEDIATE CHAIN"/>
    <property type="match status" value="1"/>
</dbReference>
<gene>
    <name evidence="11" type="ORF">BD324DRAFT_633924</name>
</gene>
<dbReference type="EMBL" id="NBSH01000012">
    <property type="protein sequence ID" value="ORX35111.1"/>
    <property type="molecule type" value="Genomic_DNA"/>
</dbReference>
<evidence type="ECO:0000256" key="2">
    <source>
        <dbReference type="ARBA" id="ARBA00022448"/>
    </source>
</evidence>
<protein>
    <submittedName>
        <fullName evidence="11">Dynein light intermediate chain-domain-containing protein</fullName>
    </submittedName>
</protein>
<evidence type="ECO:0000313" key="12">
    <source>
        <dbReference type="Proteomes" id="UP000193218"/>
    </source>
</evidence>
<feature type="region of interest" description="Disordered" evidence="10">
    <location>
        <begin position="542"/>
        <end position="569"/>
    </location>
</feature>
<proteinExistence type="predicted"/>
<keyword evidence="2" id="KW-0813">Transport</keyword>
<keyword evidence="5" id="KW-0547">Nucleotide-binding</keyword>
<keyword evidence="9" id="KW-0206">Cytoskeleton</keyword>
<dbReference type="Proteomes" id="UP000193218">
    <property type="component" value="Unassembled WGS sequence"/>
</dbReference>
<feature type="compositionally biased region" description="Polar residues" evidence="10">
    <location>
        <begin position="178"/>
        <end position="189"/>
    </location>
</feature>
<keyword evidence="12" id="KW-1185">Reference proteome</keyword>
<evidence type="ECO:0000256" key="4">
    <source>
        <dbReference type="ARBA" id="ARBA00022701"/>
    </source>
</evidence>
<dbReference type="InParanoid" id="A0A1Y1UAN1"/>
<evidence type="ECO:0000256" key="6">
    <source>
        <dbReference type="ARBA" id="ARBA00022840"/>
    </source>
</evidence>
<sequence>MTAESSSTDIWSDILRSADRSTAGRDTYRRKNVIVLSEKKHGRRHLIDQLVEASGSSSRRKQRQKVAQPVKPSPVLAMGYNILEVKDEAGEEDIAPPISIFYPPSSHRSMLRLIPHSLPPSSFADTAVVIVLDWTRPSSMVKEIVMWLDWVERWASDSAARGQGEEMRDRLQSHIQHYSEPNPTASGPSTAAGPTTPSLPSLSSTYGSGPLLPLGPGTLILNSHGVPIIVVCTKADLMDNVAEEMGMKGAGWEERTDWIQQVLRTICLAYGAALFYTAPTQPQTYTNLRRYLLHRLYTIPPPLNPTSDTPLPTASSSRFPFSHRANVLDRDAIMVPTGWDSWGKINVLREGFDPDQVNKAWQVSLRRVRDGEEEGDDEEGLEDLWVGMIPDIESEPKRTDLHAITTTCEPEQTFLARQLDILQKDPNRDPRASFRQAAAAVSASAANAGSPSIAITQNTSESGVVGPMGAGGLNLPGVEKAMAEMEGGSADDLKERFAKLGRRESTRPGGPLSPTSPGNPGTTAVPNEALHNFFQGLLATKGKTSTSSTASTKLAPSPQVSAKSQNGDV</sequence>
<dbReference type="GeneID" id="33558488"/>
<feature type="compositionally biased region" description="Polar residues" evidence="10">
    <location>
        <begin position="513"/>
        <end position="525"/>
    </location>
</feature>
<dbReference type="GO" id="GO:0035974">
    <property type="term" value="C:meiotic spindle pole body"/>
    <property type="evidence" value="ECO:0007669"/>
    <property type="project" value="TreeGrafter"/>
</dbReference>
<evidence type="ECO:0000256" key="9">
    <source>
        <dbReference type="ARBA" id="ARBA00023212"/>
    </source>
</evidence>
<evidence type="ECO:0000256" key="1">
    <source>
        <dbReference type="ARBA" id="ARBA00004245"/>
    </source>
</evidence>
<dbReference type="GO" id="GO:0005524">
    <property type="term" value="F:ATP binding"/>
    <property type="evidence" value="ECO:0007669"/>
    <property type="project" value="UniProtKB-KW"/>
</dbReference>
<keyword evidence="4" id="KW-0493">Microtubule</keyword>
<accession>A0A1Y1UAN1</accession>
<dbReference type="GO" id="GO:0045504">
    <property type="term" value="F:dynein heavy chain binding"/>
    <property type="evidence" value="ECO:0007669"/>
    <property type="project" value="TreeGrafter"/>
</dbReference>
<keyword evidence="7" id="KW-0243">Dynein</keyword>
<keyword evidence="3" id="KW-0963">Cytoplasm</keyword>
<dbReference type="GO" id="GO:0005868">
    <property type="term" value="C:cytoplasmic dynein complex"/>
    <property type="evidence" value="ECO:0007669"/>
    <property type="project" value="InterPro"/>
</dbReference>
<feature type="region of interest" description="Disordered" evidence="10">
    <location>
        <begin position="178"/>
        <end position="203"/>
    </location>
</feature>
<dbReference type="RefSeq" id="XP_021869327.1">
    <property type="nucleotide sequence ID" value="XM_022016679.1"/>
</dbReference>
<feature type="region of interest" description="Disordered" evidence="10">
    <location>
        <begin position="502"/>
        <end position="526"/>
    </location>
</feature>
<reference evidence="11 12" key="1">
    <citation type="submission" date="2017-03" db="EMBL/GenBank/DDBJ databases">
        <title>Widespread Adenine N6-methylation of Active Genes in Fungi.</title>
        <authorList>
            <consortium name="DOE Joint Genome Institute"/>
            <person name="Mondo S.J."/>
            <person name="Dannebaum R.O."/>
            <person name="Kuo R.C."/>
            <person name="Louie K.B."/>
            <person name="Bewick A.J."/>
            <person name="Labutti K."/>
            <person name="Haridas S."/>
            <person name="Kuo A."/>
            <person name="Salamov A."/>
            <person name="Ahrendt S.R."/>
            <person name="Lau R."/>
            <person name="Bowen B.P."/>
            <person name="Lipzen A."/>
            <person name="Sullivan W."/>
            <person name="Andreopoulos W.B."/>
            <person name="Clum A."/>
            <person name="Lindquist E."/>
            <person name="Daum C."/>
            <person name="Northen T.R."/>
            <person name="Ramamoorthy G."/>
            <person name="Schmitz R.J."/>
            <person name="Gryganskyi A."/>
            <person name="Culley D."/>
            <person name="Magnuson J."/>
            <person name="James T.Y."/>
            <person name="O'Malley M.A."/>
            <person name="Stajich J.E."/>
            <person name="Spatafora J.W."/>
            <person name="Visel A."/>
            <person name="Grigoriev I.V."/>
        </authorList>
    </citation>
    <scope>NUCLEOTIDE SEQUENCE [LARGE SCALE GENOMIC DNA]</scope>
    <source>
        <strain evidence="11 12">NRRL Y-17943</strain>
    </source>
</reference>
<evidence type="ECO:0000256" key="8">
    <source>
        <dbReference type="ARBA" id="ARBA00023175"/>
    </source>
</evidence>
<feature type="compositionally biased region" description="Low complexity" evidence="10">
    <location>
        <begin position="193"/>
        <end position="203"/>
    </location>
</feature>
<comment type="caution">
    <text evidence="11">The sequence shown here is derived from an EMBL/GenBank/DDBJ whole genome shotgun (WGS) entry which is preliminary data.</text>
</comment>
<evidence type="ECO:0000256" key="10">
    <source>
        <dbReference type="SAM" id="MobiDB-lite"/>
    </source>
</evidence>
<name>A0A1Y1UAN1_9TREE</name>
<dbReference type="InterPro" id="IPR022780">
    <property type="entry name" value="Dynein_light_int_chain"/>
</dbReference>
<feature type="compositionally biased region" description="Low complexity" evidence="10">
    <location>
        <begin position="542"/>
        <end position="557"/>
    </location>
</feature>
<dbReference type="AlphaFoldDB" id="A0A1Y1UAN1"/>
<dbReference type="PANTHER" id="PTHR12688">
    <property type="entry name" value="DYNEIN LIGHT INTERMEDIATE CHAIN"/>
    <property type="match status" value="1"/>
</dbReference>
<comment type="subcellular location">
    <subcellularLocation>
        <location evidence="1">Cytoplasm</location>
        <location evidence="1">Cytoskeleton</location>
    </subcellularLocation>
</comment>
<evidence type="ECO:0000313" key="11">
    <source>
        <dbReference type="EMBL" id="ORX35111.1"/>
    </source>
</evidence>
<dbReference type="OrthoDB" id="27603at2759"/>
<dbReference type="GO" id="GO:0005874">
    <property type="term" value="C:microtubule"/>
    <property type="evidence" value="ECO:0007669"/>
    <property type="project" value="UniProtKB-KW"/>
</dbReference>
<dbReference type="Pfam" id="PF05783">
    <property type="entry name" value="DLIC"/>
    <property type="match status" value="3"/>
</dbReference>
<dbReference type="GO" id="GO:0000226">
    <property type="term" value="P:microtubule cytoskeleton organization"/>
    <property type="evidence" value="ECO:0007669"/>
    <property type="project" value="TreeGrafter"/>
</dbReference>
<dbReference type="STRING" id="4999.A0A1Y1UAN1"/>
<keyword evidence="8" id="KW-0505">Motor protein</keyword>
<keyword evidence="6" id="KW-0067">ATP-binding</keyword>
<evidence type="ECO:0000256" key="5">
    <source>
        <dbReference type="ARBA" id="ARBA00022741"/>
    </source>
</evidence>
<feature type="compositionally biased region" description="Polar residues" evidence="10">
    <location>
        <begin position="558"/>
        <end position="569"/>
    </location>
</feature>
<evidence type="ECO:0000256" key="7">
    <source>
        <dbReference type="ARBA" id="ARBA00023017"/>
    </source>
</evidence>
<evidence type="ECO:0000256" key="3">
    <source>
        <dbReference type="ARBA" id="ARBA00022490"/>
    </source>
</evidence>